<dbReference type="Proteomes" id="UP001159363">
    <property type="component" value="Chromosome 10"/>
</dbReference>
<evidence type="ECO:0000313" key="4">
    <source>
        <dbReference type="Proteomes" id="UP001159363"/>
    </source>
</evidence>
<comment type="caution">
    <text evidence="3">The sequence shown here is derived from an EMBL/GenBank/DDBJ whole genome shotgun (WGS) entry which is preliminary data.</text>
</comment>
<protein>
    <recommendedName>
        <fullName evidence="2">HAT C-terminal dimerisation domain-containing protein</fullName>
    </recommendedName>
</protein>
<proteinExistence type="predicted"/>
<gene>
    <name evidence="3" type="ORF">PR048_026714</name>
</gene>
<dbReference type="PANTHER" id="PTHR46289:SF14">
    <property type="entry name" value="DUF4371 DOMAIN-CONTAINING PROTEIN"/>
    <property type="match status" value="1"/>
</dbReference>
<keyword evidence="4" id="KW-1185">Reference proteome</keyword>
<feature type="domain" description="HAT C-terminal dimerisation" evidence="2">
    <location>
        <begin position="4"/>
        <end position="58"/>
    </location>
</feature>
<dbReference type="PANTHER" id="PTHR46289">
    <property type="entry name" value="52 KDA REPRESSOR OF THE INHIBITOR OF THE PROTEIN KINASE-LIKE PROTEIN-RELATED"/>
    <property type="match status" value="1"/>
</dbReference>
<reference evidence="3 4" key="1">
    <citation type="submission" date="2023-02" db="EMBL/GenBank/DDBJ databases">
        <title>LHISI_Scaffold_Assembly.</title>
        <authorList>
            <person name="Stuart O.P."/>
            <person name="Cleave R."/>
            <person name="Magrath M.J.L."/>
            <person name="Mikheyev A.S."/>
        </authorList>
    </citation>
    <scope>NUCLEOTIDE SEQUENCE [LARGE SCALE GENOMIC DNA]</scope>
    <source>
        <strain evidence="3">Daus_M_001</strain>
        <tissue evidence="3">Leg muscle</tissue>
    </source>
</reference>
<name>A0ABQ9GM56_9NEOP</name>
<accession>A0ABQ9GM56</accession>
<feature type="chain" id="PRO_5047402900" description="HAT C-terminal dimerisation domain-containing protein" evidence="1">
    <location>
        <begin position="25"/>
        <end position="322"/>
    </location>
</feature>
<dbReference type="Pfam" id="PF05699">
    <property type="entry name" value="Dimer_Tnp_hAT"/>
    <property type="match status" value="1"/>
</dbReference>
<evidence type="ECO:0000313" key="3">
    <source>
        <dbReference type="EMBL" id="KAJ8873098.1"/>
    </source>
</evidence>
<organism evidence="3 4">
    <name type="scientific">Dryococelus australis</name>
    <dbReference type="NCBI Taxonomy" id="614101"/>
    <lineage>
        <taxon>Eukaryota</taxon>
        <taxon>Metazoa</taxon>
        <taxon>Ecdysozoa</taxon>
        <taxon>Arthropoda</taxon>
        <taxon>Hexapoda</taxon>
        <taxon>Insecta</taxon>
        <taxon>Pterygota</taxon>
        <taxon>Neoptera</taxon>
        <taxon>Polyneoptera</taxon>
        <taxon>Phasmatodea</taxon>
        <taxon>Verophasmatodea</taxon>
        <taxon>Anareolatae</taxon>
        <taxon>Phasmatidae</taxon>
        <taxon>Eurycanthinae</taxon>
        <taxon>Dryococelus</taxon>
    </lineage>
</organism>
<sequence>MDVFPLINILLQVLATLPASVATAERTFSTLKRIKTWLRTTLNEDRLIGLALQATHRDIKMNPDQVIDRFAMSGKDRLKFVLYIQCNALVDYESIADSQGDKNLILYCQVWGNSGVAGNEQTSEARLNKCLWSLTYRSLNSRNFPIPSPYLFCTNARRNDVAVPSMWENMFPDLLSEVREHTVGLIGYCMLLKAPYLLGFRLGGREHLERLECVRGVVGPPAETPPPCRRRTPCWGAPPPTLACLRLSLSLGGVPFREKIGVTFSKVAFAGCRLRSKQRRVVNGCKTVNKICTLERIISLIGNSNYHTPKPGEVASVQRKAW</sequence>
<evidence type="ECO:0000259" key="2">
    <source>
        <dbReference type="Pfam" id="PF05699"/>
    </source>
</evidence>
<dbReference type="EMBL" id="JARBHB010000011">
    <property type="protein sequence ID" value="KAJ8873098.1"/>
    <property type="molecule type" value="Genomic_DNA"/>
</dbReference>
<dbReference type="InterPro" id="IPR008906">
    <property type="entry name" value="HATC_C_dom"/>
</dbReference>
<feature type="signal peptide" evidence="1">
    <location>
        <begin position="1"/>
        <end position="24"/>
    </location>
</feature>
<dbReference type="InterPro" id="IPR052958">
    <property type="entry name" value="IFN-induced_PKR_regulator"/>
</dbReference>
<keyword evidence="1" id="KW-0732">Signal</keyword>
<evidence type="ECO:0000256" key="1">
    <source>
        <dbReference type="SAM" id="SignalP"/>
    </source>
</evidence>